<dbReference type="Pfam" id="PF05523">
    <property type="entry name" value="FdtA"/>
    <property type="match status" value="1"/>
</dbReference>
<accession>A0A1T5DYJ3</accession>
<keyword evidence="3" id="KW-1185">Reference proteome</keyword>
<feature type="domain" description="Sugar 3,4-ketoisomerase QdtA cupin" evidence="1">
    <location>
        <begin position="3"/>
        <end position="116"/>
    </location>
</feature>
<dbReference type="Proteomes" id="UP000189981">
    <property type="component" value="Unassembled WGS sequence"/>
</dbReference>
<dbReference type="EMBL" id="FUYR01000002">
    <property type="protein sequence ID" value="SKB76797.1"/>
    <property type="molecule type" value="Genomic_DNA"/>
</dbReference>
<gene>
    <name evidence="2" type="ORF">SAMN05661099_2745</name>
</gene>
<proteinExistence type="predicted"/>
<dbReference type="SUPFAM" id="SSF51182">
    <property type="entry name" value="RmlC-like cupins"/>
    <property type="match status" value="1"/>
</dbReference>
<name>A0A1T5DYJ3_9SPHI</name>
<sequence>MPELIDLKTHTDEKGNLTVIEKVIPFTINRIFYIYGVDESCRGGHRHKTTVQAAICIQGSCRIINNNGLATEVFILDKPSRCLILNPEDWHTMDHFSKDAILMVLASTEYDPSDYIFTPYSE</sequence>
<reference evidence="3" key="1">
    <citation type="submission" date="2017-02" db="EMBL/GenBank/DDBJ databases">
        <authorList>
            <person name="Varghese N."/>
            <person name="Submissions S."/>
        </authorList>
    </citation>
    <scope>NUCLEOTIDE SEQUENCE [LARGE SCALE GENOMIC DNA]</scope>
    <source>
        <strain evidence="3">DSM 22385</strain>
    </source>
</reference>
<protein>
    <submittedName>
        <fullName evidence="2">WxcM-like, C-terminal</fullName>
    </submittedName>
</protein>
<evidence type="ECO:0000259" key="1">
    <source>
        <dbReference type="Pfam" id="PF05523"/>
    </source>
</evidence>
<organism evidence="2 3">
    <name type="scientific">Daejeonella lutea</name>
    <dbReference type="NCBI Taxonomy" id="572036"/>
    <lineage>
        <taxon>Bacteria</taxon>
        <taxon>Pseudomonadati</taxon>
        <taxon>Bacteroidota</taxon>
        <taxon>Sphingobacteriia</taxon>
        <taxon>Sphingobacteriales</taxon>
        <taxon>Sphingobacteriaceae</taxon>
        <taxon>Daejeonella</taxon>
    </lineage>
</organism>
<dbReference type="InterPro" id="IPR008894">
    <property type="entry name" value="QdtA_cupin_dom"/>
</dbReference>
<dbReference type="Gene3D" id="2.60.120.10">
    <property type="entry name" value="Jelly Rolls"/>
    <property type="match status" value="1"/>
</dbReference>
<dbReference type="CDD" id="cd20292">
    <property type="entry name" value="cupin_QdtA-like"/>
    <property type="match status" value="1"/>
</dbReference>
<dbReference type="InterPro" id="IPR011051">
    <property type="entry name" value="RmlC_Cupin_sf"/>
</dbReference>
<dbReference type="InterPro" id="IPR014710">
    <property type="entry name" value="RmlC-like_jellyroll"/>
</dbReference>
<dbReference type="AlphaFoldDB" id="A0A1T5DYJ3"/>
<dbReference type="STRING" id="572036.SAMN05661099_2745"/>
<dbReference type="RefSeq" id="WP_079703221.1">
    <property type="nucleotide sequence ID" value="NZ_FUYR01000002.1"/>
</dbReference>
<evidence type="ECO:0000313" key="2">
    <source>
        <dbReference type="EMBL" id="SKB76797.1"/>
    </source>
</evidence>
<dbReference type="OrthoDB" id="9795513at2"/>
<evidence type="ECO:0000313" key="3">
    <source>
        <dbReference type="Proteomes" id="UP000189981"/>
    </source>
</evidence>